<reference evidence="1" key="1">
    <citation type="submission" date="2021-05" db="EMBL/GenBank/DDBJ databases">
        <authorList>
            <person name="Pan Q."/>
            <person name="Jouanno E."/>
            <person name="Zahm M."/>
            <person name="Klopp C."/>
            <person name="Cabau C."/>
            <person name="Louis A."/>
            <person name="Berthelot C."/>
            <person name="Parey E."/>
            <person name="Roest Crollius H."/>
            <person name="Montfort J."/>
            <person name="Robinson-Rechavi M."/>
            <person name="Bouchez O."/>
            <person name="Lampietro C."/>
            <person name="Lopez Roques C."/>
            <person name="Donnadieu C."/>
            <person name="Postlethwait J."/>
            <person name="Bobe J."/>
            <person name="Dillon D."/>
            <person name="Chandos A."/>
            <person name="von Hippel F."/>
            <person name="Guiguen Y."/>
        </authorList>
    </citation>
    <scope>NUCLEOTIDE SEQUENCE</scope>
    <source>
        <strain evidence="1">YG-Jan2019</strain>
    </source>
</reference>
<protein>
    <submittedName>
        <fullName evidence="1">Uncharacterized protein</fullName>
    </submittedName>
</protein>
<accession>A0ACC2GGP4</accession>
<keyword evidence="2" id="KW-1185">Reference proteome</keyword>
<organism evidence="1 2">
    <name type="scientific">Dallia pectoralis</name>
    <name type="common">Alaska blackfish</name>
    <dbReference type="NCBI Taxonomy" id="75939"/>
    <lineage>
        <taxon>Eukaryota</taxon>
        <taxon>Metazoa</taxon>
        <taxon>Chordata</taxon>
        <taxon>Craniata</taxon>
        <taxon>Vertebrata</taxon>
        <taxon>Euteleostomi</taxon>
        <taxon>Actinopterygii</taxon>
        <taxon>Neopterygii</taxon>
        <taxon>Teleostei</taxon>
        <taxon>Protacanthopterygii</taxon>
        <taxon>Esociformes</taxon>
        <taxon>Umbridae</taxon>
        <taxon>Dallia</taxon>
    </lineage>
</organism>
<gene>
    <name evidence="1" type="ORF">DPEC_G00160930</name>
</gene>
<dbReference type="Proteomes" id="UP001157502">
    <property type="component" value="Chromosome 13"/>
</dbReference>
<evidence type="ECO:0000313" key="1">
    <source>
        <dbReference type="EMBL" id="KAJ8002635.1"/>
    </source>
</evidence>
<dbReference type="EMBL" id="CM055740">
    <property type="protein sequence ID" value="KAJ8002635.1"/>
    <property type="molecule type" value="Genomic_DNA"/>
</dbReference>
<name>A0ACC2GGP4_DALPE</name>
<evidence type="ECO:0000313" key="2">
    <source>
        <dbReference type="Proteomes" id="UP001157502"/>
    </source>
</evidence>
<proteinExistence type="predicted"/>
<sequence>MAERKKVDKGFHKHTPGAVDLSRRRPGIAESIGENSRSTVDNTWLKARNISDSNKKYSNPFVLPTDKDIFRKRETDYIIKQQENKFFSSLPTELKSTYLSRLRQRSASPMRAVKDHIPEIGKCKPDINTSPGKVKQGGIPGLRTFLAEQREISRLQYSLSVKQDIMKKLEMDTVTDLQKINKAEKRLETDSVAFEKFIQANYQSSVEAVKLAEMETIKKIKKTAEIKKVTAEIMALKSEISKYQETLKEYQTCRTFLAAVAPVEWREEQIRKRAERKLMKDKHAFSVPSPAKEHMKCPALDRRNSRVTKHPLIRRQSKSGSLNHVERQSTSHDVVNTVETSDSDEEPELCFSSPRELLNLLTELEEQNLHYIQNFQETEEAMDEIRKNVKLTQGKMNRETQLLAHQIDILKNTIVREEEKISELKLKSKIFSYGEYRADKQDAMLSLLHKKVKEVYKCVNEADSNTSTLHMLTAIENRIGEITDRLEFLPPGKVDAIRSQMEKEKRLKIREENMLLTIRNQEERTKQAMERATSDSKKQTGRKLMPRSVPFGTRKKDKMRILTSKEQEDALYFFA</sequence>
<comment type="caution">
    <text evidence="1">The sequence shown here is derived from an EMBL/GenBank/DDBJ whole genome shotgun (WGS) entry which is preliminary data.</text>
</comment>